<dbReference type="Pfam" id="PF01381">
    <property type="entry name" value="HTH_3"/>
    <property type="match status" value="1"/>
</dbReference>
<dbReference type="Gene3D" id="1.10.260.40">
    <property type="entry name" value="lambda repressor-like DNA-binding domains"/>
    <property type="match status" value="1"/>
</dbReference>
<dbReference type="CDD" id="cd00093">
    <property type="entry name" value="HTH_XRE"/>
    <property type="match status" value="1"/>
</dbReference>
<proteinExistence type="predicted"/>
<dbReference type="PROSITE" id="PS50943">
    <property type="entry name" value="HTH_CROC1"/>
    <property type="match status" value="1"/>
</dbReference>
<dbReference type="AlphaFoldDB" id="A0A6L5HUP1"/>
<dbReference type="EMBL" id="WIVU01000031">
    <property type="protein sequence ID" value="MQU07106.1"/>
    <property type="molecule type" value="Genomic_DNA"/>
</dbReference>
<comment type="caution">
    <text evidence="2">The sequence shown here is derived from an EMBL/GenBank/DDBJ whole genome shotgun (WGS) entry which is preliminary data.</text>
</comment>
<evidence type="ECO:0000313" key="3">
    <source>
        <dbReference type="Proteomes" id="UP000478064"/>
    </source>
</evidence>
<sequence>MNCIAEQRAKSGIKQRDLVAALGWTQTRLSNYESGRRTAGLVECRAIVSAFNQLGVKCTLDDIFPPGMNASAQAA</sequence>
<feature type="domain" description="HTH cro/C1-type" evidence="1">
    <location>
        <begin position="4"/>
        <end position="63"/>
    </location>
</feature>
<evidence type="ECO:0000259" key="1">
    <source>
        <dbReference type="PROSITE" id="PS50943"/>
    </source>
</evidence>
<dbReference type="InterPro" id="IPR010982">
    <property type="entry name" value="Lambda_DNA-bd_dom_sf"/>
</dbReference>
<dbReference type="Proteomes" id="UP000478064">
    <property type="component" value="Unassembled WGS sequence"/>
</dbReference>
<dbReference type="InterPro" id="IPR001387">
    <property type="entry name" value="Cro/C1-type_HTH"/>
</dbReference>
<accession>A0A6L5HUP1</accession>
<reference evidence="2 3" key="1">
    <citation type="submission" date="2019-10" db="EMBL/GenBank/DDBJ databases">
        <title>Evaluation of single-gene subtyping targets for Pseudomonas.</title>
        <authorList>
            <person name="Reichler S.J."/>
            <person name="Orsi R.H."/>
            <person name="Wiedmann M."/>
            <person name="Martin N.H."/>
            <person name="Murphy S.I."/>
        </authorList>
    </citation>
    <scope>NUCLEOTIDE SEQUENCE [LARGE SCALE GENOMIC DNA]</scope>
    <source>
        <strain evidence="2 3">FSL R10-1637</strain>
    </source>
</reference>
<dbReference type="SUPFAM" id="SSF47413">
    <property type="entry name" value="lambda repressor-like DNA-binding domains"/>
    <property type="match status" value="1"/>
</dbReference>
<gene>
    <name evidence="2" type="ORF">GHO27_15570</name>
</gene>
<dbReference type="GO" id="GO:0003677">
    <property type="term" value="F:DNA binding"/>
    <property type="evidence" value="ECO:0007669"/>
    <property type="project" value="InterPro"/>
</dbReference>
<evidence type="ECO:0000313" key="2">
    <source>
        <dbReference type="EMBL" id="MQU07106.1"/>
    </source>
</evidence>
<dbReference type="SMART" id="SM00530">
    <property type="entry name" value="HTH_XRE"/>
    <property type="match status" value="1"/>
</dbReference>
<organism evidence="2 3">
    <name type="scientific">Pseudomonas helleri</name>
    <dbReference type="NCBI Taxonomy" id="1608996"/>
    <lineage>
        <taxon>Bacteria</taxon>
        <taxon>Pseudomonadati</taxon>
        <taxon>Pseudomonadota</taxon>
        <taxon>Gammaproteobacteria</taxon>
        <taxon>Pseudomonadales</taxon>
        <taxon>Pseudomonadaceae</taxon>
        <taxon>Pseudomonas</taxon>
    </lineage>
</organism>
<protein>
    <submittedName>
        <fullName evidence="2">Helix-turn-helix domain-containing protein</fullName>
    </submittedName>
</protein>
<name>A0A6L5HUP1_9PSED</name>